<dbReference type="KEGG" id="btha:DR62_3657"/>
<dbReference type="EMBL" id="QXCT01000001">
    <property type="protein sequence ID" value="MDW9251133.1"/>
    <property type="molecule type" value="Genomic_DNA"/>
</dbReference>
<comment type="caution">
    <text evidence="2">The sequence shown here is derived from an EMBL/GenBank/DDBJ whole genome shotgun (WGS) entry which is preliminary data.</text>
</comment>
<name>A0AAW9CPX3_BURTH</name>
<dbReference type="Proteomes" id="UP001272137">
    <property type="component" value="Unassembled WGS sequence"/>
</dbReference>
<proteinExistence type="predicted"/>
<dbReference type="AlphaFoldDB" id="A0AAW9CPX3"/>
<sequence length="207" mass="22856">MSTLAALFATILLLNLVPAFAPPTWMAMSWLGFSRPEDDPLLMALVAAGAATSGRLMLAKASRALVRGRLMGEADRRNVDVARAWIEQRRRATAWVLLAYAFSPLPSNYLFIAYGLTGLPLPLIGVPFFFGRLASYALWAWLGQFTHDYVEPESNLGGAYLGLYFAASQLAFLALVYVFAKIDWAYLQRERKLRFRRAGKDGGGADA</sequence>
<organism evidence="2 3">
    <name type="scientific">Burkholderia thailandensis</name>
    <dbReference type="NCBI Taxonomy" id="57975"/>
    <lineage>
        <taxon>Bacteria</taxon>
        <taxon>Pseudomonadati</taxon>
        <taxon>Pseudomonadota</taxon>
        <taxon>Betaproteobacteria</taxon>
        <taxon>Burkholderiales</taxon>
        <taxon>Burkholderiaceae</taxon>
        <taxon>Burkholderia</taxon>
        <taxon>pseudomallei group</taxon>
    </lineage>
</organism>
<gene>
    <name evidence="2" type="ORF">C7S16_4202</name>
</gene>
<evidence type="ECO:0000256" key="1">
    <source>
        <dbReference type="SAM" id="Phobius"/>
    </source>
</evidence>
<keyword evidence="1" id="KW-1133">Transmembrane helix</keyword>
<feature type="transmembrane region" description="Helical" evidence="1">
    <location>
        <begin position="162"/>
        <end position="187"/>
    </location>
</feature>
<dbReference type="RefSeq" id="WP_009900226.1">
    <property type="nucleotide sequence ID" value="NZ_CP008915.2"/>
</dbReference>
<evidence type="ECO:0000313" key="3">
    <source>
        <dbReference type="Proteomes" id="UP001272137"/>
    </source>
</evidence>
<evidence type="ECO:0000313" key="2">
    <source>
        <dbReference type="EMBL" id="MDW9251133.1"/>
    </source>
</evidence>
<feature type="transmembrane region" description="Helical" evidence="1">
    <location>
        <begin position="43"/>
        <end position="61"/>
    </location>
</feature>
<accession>A0AAW9CPX3</accession>
<feature type="transmembrane region" description="Helical" evidence="1">
    <location>
        <begin position="109"/>
        <end position="142"/>
    </location>
</feature>
<keyword evidence="1" id="KW-0812">Transmembrane</keyword>
<reference evidence="2" key="1">
    <citation type="submission" date="2018-08" db="EMBL/GenBank/DDBJ databases">
        <title>Identification of Burkholderia cepacia strains that express a Burkholderia pseudomallei-like capsular polysaccharide.</title>
        <authorList>
            <person name="Burtnick M.N."/>
            <person name="Vongsouvath M."/>
            <person name="Newton P."/>
            <person name="Wuthiekanun V."/>
            <person name="Limmathurotsakul D."/>
            <person name="Brett P.J."/>
            <person name="Chantratita N."/>
            <person name="Dance D.A."/>
        </authorList>
    </citation>
    <scope>NUCLEOTIDE SEQUENCE</scope>
    <source>
        <strain evidence="2">SBXCC001</strain>
    </source>
</reference>
<protein>
    <submittedName>
        <fullName evidence="2">Membrane protein</fullName>
    </submittedName>
</protein>
<keyword evidence="1" id="KW-0472">Membrane</keyword>